<organism evidence="4 5">
    <name type="scientific">Ancylostoma ceylanicum</name>
    <dbReference type="NCBI Taxonomy" id="53326"/>
    <lineage>
        <taxon>Eukaryota</taxon>
        <taxon>Metazoa</taxon>
        <taxon>Ecdysozoa</taxon>
        <taxon>Nematoda</taxon>
        <taxon>Chromadorea</taxon>
        <taxon>Rhabditida</taxon>
        <taxon>Rhabditina</taxon>
        <taxon>Rhabditomorpha</taxon>
        <taxon>Strongyloidea</taxon>
        <taxon>Ancylostomatidae</taxon>
        <taxon>Ancylostomatinae</taxon>
        <taxon>Ancylostoma</taxon>
    </lineage>
</organism>
<sequence length="189" mass="21504">MFMAKFVLTRTLTPLRSEVSRNDSSPVSKMAFSGRCLLFLPDCIDEKDNYGMSAFLHAVSMDAFDTVKILVENNTDIFATDYRGQTAVFIAAKFKAIIVLMYLLEIYRARKDKEGAFNPEMVDQLNCDQDTPMHLVCHNGYMEVATLLHEHGARLDTLDKDKRTSLHRAAAEGQTLVGKQTCGFWRYWC</sequence>
<name>A0A016WCP4_9BILA</name>
<evidence type="ECO:0000256" key="1">
    <source>
        <dbReference type="ARBA" id="ARBA00022737"/>
    </source>
</evidence>
<keyword evidence="2 3" id="KW-0040">ANK repeat</keyword>
<dbReference type="AlphaFoldDB" id="A0A016WCP4"/>
<dbReference type="PROSITE" id="PS50088">
    <property type="entry name" value="ANK_REPEAT"/>
    <property type="match status" value="1"/>
</dbReference>
<dbReference type="SMART" id="SM00248">
    <property type="entry name" value="ANK"/>
    <property type="match status" value="3"/>
</dbReference>
<dbReference type="PANTHER" id="PTHR24198:SF165">
    <property type="entry name" value="ANKYRIN REPEAT-CONTAINING PROTEIN-RELATED"/>
    <property type="match status" value="1"/>
</dbReference>
<evidence type="ECO:0000256" key="2">
    <source>
        <dbReference type="ARBA" id="ARBA00023043"/>
    </source>
</evidence>
<proteinExistence type="predicted"/>
<dbReference type="InterPro" id="IPR036770">
    <property type="entry name" value="Ankyrin_rpt-contain_sf"/>
</dbReference>
<comment type="caution">
    <text evidence="4">The sequence shown here is derived from an EMBL/GenBank/DDBJ whole genome shotgun (WGS) entry which is preliminary data.</text>
</comment>
<evidence type="ECO:0000313" key="5">
    <source>
        <dbReference type="Proteomes" id="UP000024635"/>
    </source>
</evidence>
<keyword evidence="5" id="KW-1185">Reference proteome</keyword>
<accession>A0A016WCP4</accession>
<dbReference type="OrthoDB" id="1661883at2759"/>
<dbReference type="PANTHER" id="PTHR24198">
    <property type="entry name" value="ANKYRIN REPEAT AND PROTEIN KINASE DOMAIN-CONTAINING PROTEIN"/>
    <property type="match status" value="1"/>
</dbReference>
<dbReference type="Proteomes" id="UP000024635">
    <property type="component" value="Unassembled WGS sequence"/>
</dbReference>
<evidence type="ECO:0000313" key="4">
    <source>
        <dbReference type="EMBL" id="EYC37579.1"/>
    </source>
</evidence>
<dbReference type="Pfam" id="PF12796">
    <property type="entry name" value="Ank_2"/>
    <property type="match status" value="2"/>
</dbReference>
<dbReference type="STRING" id="53326.A0A016WCP4"/>
<dbReference type="Gene3D" id="1.25.40.20">
    <property type="entry name" value="Ankyrin repeat-containing domain"/>
    <property type="match status" value="1"/>
</dbReference>
<dbReference type="InterPro" id="IPR002110">
    <property type="entry name" value="Ankyrin_rpt"/>
</dbReference>
<feature type="repeat" description="ANK" evidence="3">
    <location>
        <begin position="128"/>
        <end position="160"/>
    </location>
</feature>
<evidence type="ECO:0000256" key="3">
    <source>
        <dbReference type="PROSITE-ProRule" id="PRU00023"/>
    </source>
</evidence>
<keyword evidence="1" id="KW-0677">Repeat</keyword>
<reference evidence="5" key="1">
    <citation type="journal article" date="2015" name="Nat. Genet.">
        <title>The genome and transcriptome of the zoonotic hookworm Ancylostoma ceylanicum identify infection-specific gene families.</title>
        <authorList>
            <person name="Schwarz E.M."/>
            <person name="Hu Y."/>
            <person name="Antoshechkin I."/>
            <person name="Miller M.M."/>
            <person name="Sternberg P.W."/>
            <person name="Aroian R.V."/>
        </authorList>
    </citation>
    <scope>NUCLEOTIDE SEQUENCE</scope>
    <source>
        <strain evidence="5">HY135</strain>
    </source>
</reference>
<protein>
    <submittedName>
        <fullName evidence="4">Uncharacterized protein</fullName>
    </submittedName>
</protein>
<dbReference type="SUPFAM" id="SSF48403">
    <property type="entry name" value="Ankyrin repeat"/>
    <property type="match status" value="1"/>
</dbReference>
<gene>
    <name evidence="4" type="primary">Acey_s0779.g2294</name>
    <name evidence="4" type="ORF">Y032_0779g2294</name>
</gene>
<dbReference type="EMBL" id="JARK01000379">
    <property type="protein sequence ID" value="EYC37579.1"/>
    <property type="molecule type" value="Genomic_DNA"/>
</dbReference>
<dbReference type="PROSITE" id="PS50297">
    <property type="entry name" value="ANK_REP_REGION"/>
    <property type="match status" value="1"/>
</dbReference>